<dbReference type="Proteomes" id="UP001234178">
    <property type="component" value="Unassembled WGS sequence"/>
</dbReference>
<proteinExistence type="predicted"/>
<reference evidence="1 2" key="1">
    <citation type="journal article" date="2023" name="Nucleic Acids Res.">
        <title>The hologenome of Daphnia magna reveals possible DNA methylation and microbiome-mediated evolution of the host genome.</title>
        <authorList>
            <person name="Chaturvedi A."/>
            <person name="Li X."/>
            <person name="Dhandapani V."/>
            <person name="Marshall H."/>
            <person name="Kissane S."/>
            <person name="Cuenca-Cambronero M."/>
            <person name="Asole G."/>
            <person name="Calvet F."/>
            <person name="Ruiz-Romero M."/>
            <person name="Marangio P."/>
            <person name="Guigo R."/>
            <person name="Rago D."/>
            <person name="Mirbahai L."/>
            <person name="Eastwood N."/>
            <person name="Colbourne J.K."/>
            <person name="Zhou J."/>
            <person name="Mallon E."/>
            <person name="Orsini L."/>
        </authorList>
    </citation>
    <scope>NUCLEOTIDE SEQUENCE [LARGE SCALE GENOMIC DNA]</scope>
    <source>
        <strain evidence="1">LRV0_1</strain>
    </source>
</reference>
<evidence type="ECO:0000313" key="2">
    <source>
        <dbReference type="Proteomes" id="UP001234178"/>
    </source>
</evidence>
<dbReference type="EMBL" id="JAOYFB010000038">
    <property type="protein sequence ID" value="KAK4027848.1"/>
    <property type="molecule type" value="Genomic_DNA"/>
</dbReference>
<accession>A0ABR0ARV2</accession>
<organism evidence="1 2">
    <name type="scientific">Daphnia magna</name>
    <dbReference type="NCBI Taxonomy" id="35525"/>
    <lineage>
        <taxon>Eukaryota</taxon>
        <taxon>Metazoa</taxon>
        <taxon>Ecdysozoa</taxon>
        <taxon>Arthropoda</taxon>
        <taxon>Crustacea</taxon>
        <taxon>Branchiopoda</taxon>
        <taxon>Diplostraca</taxon>
        <taxon>Cladocera</taxon>
        <taxon>Anomopoda</taxon>
        <taxon>Daphniidae</taxon>
        <taxon>Daphnia</taxon>
    </lineage>
</organism>
<evidence type="ECO:0000313" key="1">
    <source>
        <dbReference type="EMBL" id="KAK4027848.1"/>
    </source>
</evidence>
<comment type="caution">
    <text evidence="1">The sequence shown here is derived from an EMBL/GenBank/DDBJ whole genome shotgun (WGS) entry which is preliminary data.</text>
</comment>
<keyword evidence="2" id="KW-1185">Reference proteome</keyword>
<sequence length="72" mass="8257">MDGQVLLIGKRFLICENLYDFNGLHSTALGVEVVNTLFGALESWPMNSAISIRRGETHNGKYWIYENYQKYA</sequence>
<protein>
    <submittedName>
        <fullName evidence="1">Uncharacterized protein</fullName>
    </submittedName>
</protein>
<gene>
    <name evidence="1" type="ORF">OUZ56_016989</name>
</gene>
<name>A0ABR0ARV2_9CRUS</name>